<dbReference type="Proteomes" id="UP000035050">
    <property type="component" value="Plasmid pPO70-3"/>
</dbReference>
<evidence type="ECO:0000313" key="1">
    <source>
        <dbReference type="EMBL" id="AKK25050.1"/>
    </source>
</evidence>
<organism evidence="1 2">
    <name type="scientific">Pandoraea oxalativorans</name>
    <dbReference type="NCBI Taxonomy" id="573737"/>
    <lineage>
        <taxon>Bacteria</taxon>
        <taxon>Pseudomonadati</taxon>
        <taxon>Pseudomonadota</taxon>
        <taxon>Betaproteobacteria</taxon>
        <taxon>Burkholderiales</taxon>
        <taxon>Burkholderiaceae</taxon>
        <taxon>Pandoraea</taxon>
    </lineage>
</organism>
<protein>
    <submittedName>
        <fullName evidence="1">Uncharacterized protein</fullName>
    </submittedName>
</protein>
<keyword evidence="1" id="KW-0614">Plasmid</keyword>
<dbReference type="PATRIC" id="fig|573737.6.peg.6146"/>
<evidence type="ECO:0000313" key="2">
    <source>
        <dbReference type="Proteomes" id="UP000035050"/>
    </source>
</evidence>
<dbReference type="KEGG" id="pox:MB84_30360"/>
<name>A0A0G3IIX7_9BURK</name>
<sequence>MARYAAELNKNPNLKYEMDFYISNGTGRSARTSDEFFKESENLNCKYRDEVSKNIKGMRYVTENTSLQYFYEGEDLSGALDKLVAQEPFVLDCRLFVNLCFTLSIRDELGRDIFNERVSSNLGGKFLLEVSDINKLLDPMGLKIGLKYQGDHNKGDVLFIRSLNASVFHPASASNSSNLICLGKNSAADNQLMFQGFGEGSPLTLAEWKVHMADMAKCNLSYADLQLLSLNCKSSKIPNDGDISYKKAWDEIQKVNGSELLINELDLLAYKDMRSLYDTSGISMPDGLIGEHIHVVGLMTL</sequence>
<gene>
    <name evidence="1" type="ORF">MB84_30360</name>
</gene>
<dbReference type="AlphaFoldDB" id="A0A0G3IIX7"/>
<proteinExistence type="predicted"/>
<keyword evidence="2" id="KW-1185">Reference proteome</keyword>
<accession>A0A0G3IIX7</accession>
<geneLocation type="plasmid" evidence="1 2">
    <name>pPO70-3</name>
</geneLocation>
<dbReference type="EMBL" id="CP011520">
    <property type="protein sequence ID" value="AKK25050.1"/>
    <property type="molecule type" value="Genomic_DNA"/>
</dbReference>
<reference evidence="1" key="1">
    <citation type="submission" date="2016-06" db="EMBL/GenBank/DDBJ databases">
        <title>Pandoraea oxalativorans DSM 23570 Genome Sequencing.</title>
        <authorList>
            <person name="Ee R."/>
            <person name="Lim Y.-L."/>
            <person name="Yong D."/>
            <person name="Yin W.-F."/>
            <person name="Chan K.-G."/>
        </authorList>
    </citation>
    <scope>NUCLEOTIDE SEQUENCE</scope>
    <source>
        <strain evidence="1">DSM 23570</strain>
        <plasmid evidence="1">pPO70-3</plasmid>
    </source>
</reference>